<dbReference type="GO" id="GO:0015813">
    <property type="term" value="P:L-glutamate transmembrane transport"/>
    <property type="evidence" value="ECO:0007669"/>
    <property type="project" value="InterPro"/>
</dbReference>
<feature type="transmembrane region" description="Helical" evidence="1">
    <location>
        <begin position="181"/>
        <end position="203"/>
    </location>
</feature>
<keyword evidence="1" id="KW-0472">Membrane</keyword>
<keyword evidence="1" id="KW-0812">Transmembrane</keyword>
<dbReference type="Proteomes" id="UP000316213">
    <property type="component" value="Unassembled WGS sequence"/>
</dbReference>
<comment type="caution">
    <text evidence="2">The sequence shown here is derived from an EMBL/GenBank/DDBJ whole genome shotgun (WGS) entry which is preliminary data.</text>
</comment>
<feature type="transmembrane region" description="Helical" evidence="1">
    <location>
        <begin position="248"/>
        <end position="269"/>
    </location>
</feature>
<dbReference type="RefSeq" id="WP_146578181.1">
    <property type="nucleotide sequence ID" value="NZ_SJPM01000005.1"/>
</dbReference>
<evidence type="ECO:0000313" key="3">
    <source>
        <dbReference type="Proteomes" id="UP000316213"/>
    </source>
</evidence>
<name>A0A5C6A9W1_9BACT</name>
<sequence length="493" mass="52311">MINAILTAAVLLMLGLAIRGTTRWFALARIPVSLIAGIVGLILWQAAQWAAVRFDKSSLPTVVNEFELGPMAILSSWPGWLIAVVFAGMLLVKSDKRERGGGWTAVARQGLMVWIIVVGQTTIGLWITWCLIQPRSDVPMPNSTAMLIETGFAGGHGTAAAMGTVFENPAVGLAEGLDLGILMATSGLVYGLLAGVVLVNIGVLRRWTATPVQDKVILRHVSSDAMEEVQAEPEGARSSTISEAIEPLLLQAVWLALAFGIGVGLQTIVGSVAGELDGWVRNDSAGTAGDDVFRSKLGFVSVVGSFPLFIYTLFGGWLVRVGLTRIGAADWIDSRSIESLCGASMDLLVVAAVATLNLQAVASLWWAFSMLLIGGIVWSTFCLVVLSRRILPCTHWFELGLINFGMSTGTTATGFVLLRMIDPELKTRAAEEYALAAPLSAPFIGGGMLTVGLPLLLLERIPIAASTFGFTIVLLGLIVAGILSRRHETSTAS</sequence>
<organism evidence="2 3">
    <name type="scientific">Neorhodopirellula pilleata</name>
    <dbReference type="NCBI Taxonomy" id="2714738"/>
    <lineage>
        <taxon>Bacteria</taxon>
        <taxon>Pseudomonadati</taxon>
        <taxon>Planctomycetota</taxon>
        <taxon>Planctomycetia</taxon>
        <taxon>Pirellulales</taxon>
        <taxon>Pirellulaceae</taxon>
        <taxon>Neorhodopirellula</taxon>
    </lineage>
</organism>
<dbReference type="Pfam" id="PF03616">
    <property type="entry name" value="Glt_symporter"/>
    <property type="match status" value="1"/>
</dbReference>
<feature type="transmembrane region" description="Helical" evidence="1">
    <location>
        <begin position="68"/>
        <end position="91"/>
    </location>
</feature>
<feature type="transmembrane region" description="Helical" evidence="1">
    <location>
        <begin position="433"/>
        <end position="456"/>
    </location>
</feature>
<evidence type="ECO:0000313" key="2">
    <source>
        <dbReference type="EMBL" id="TWT96226.1"/>
    </source>
</evidence>
<reference evidence="2 3" key="1">
    <citation type="submission" date="2019-02" db="EMBL/GenBank/DDBJ databases">
        <title>Deep-cultivation of Planctomycetes and their phenomic and genomic characterization uncovers novel biology.</title>
        <authorList>
            <person name="Wiegand S."/>
            <person name="Jogler M."/>
            <person name="Boedeker C."/>
            <person name="Pinto D."/>
            <person name="Vollmers J."/>
            <person name="Rivas-Marin E."/>
            <person name="Kohn T."/>
            <person name="Peeters S.H."/>
            <person name="Heuer A."/>
            <person name="Rast P."/>
            <person name="Oberbeckmann S."/>
            <person name="Bunk B."/>
            <person name="Jeske O."/>
            <person name="Meyerdierks A."/>
            <person name="Storesund J.E."/>
            <person name="Kallscheuer N."/>
            <person name="Luecker S."/>
            <person name="Lage O.M."/>
            <person name="Pohl T."/>
            <person name="Merkel B.J."/>
            <person name="Hornburger P."/>
            <person name="Mueller R.-W."/>
            <person name="Bruemmer F."/>
            <person name="Labrenz M."/>
            <person name="Spormann A.M."/>
            <person name="Op Den Camp H."/>
            <person name="Overmann J."/>
            <person name="Amann R."/>
            <person name="Jetten M.S.M."/>
            <person name="Mascher T."/>
            <person name="Medema M.H."/>
            <person name="Devos D.P."/>
            <person name="Kaster A.-K."/>
            <person name="Ovreas L."/>
            <person name="Rohde M."/>
            <person name="Galperin M.Y."/>
            <person name="Jogler C."/>
        </authorList>
    </citation>
    <scope>NUCLEOTIDE SEQUENCE [LARGE SCALE GENOMIC DNA]</scope>
    <source>
        <strain evidence="2 3">Pla100</strain>
    </source>
</reference>
<feature type="transmembrane region" description="Helical" evidence="1">
    <location>
        <begin position="111"/>
        <end position="132"/>
    </location>
</feature>
<evidence type="ECO:0000256" key="1">
    <source>
        <dbReference type="SAM" id="Phobius"/>
    </source>
</evidence>
<gene>
    <name evidence="2" type="ORF">Pla100_27020</name>
</gene>
<dbReference type="GO" id="GO:0016020">
    <property type="term" value="C:membrane"/>
    <property type="evidence" value="ECO:0007669"/>
    <property type="project" value="InterPro"/>
</dbReference>
<dbReference type="EMBL" id="SJPM01000005">
    <property type="protein sequence ID" value="TWT96226.1"/>
    <property type="molecule type" value="Genomic_DNA"/>
</dbReference>
<feature type="transmembrane region" description="Helical" evidence="1">
    <location>
        <begin position="297"/>
        <end position="319"/>
    </location>
</feature>
<feature type="transmembrane region" description="Helical" evidence="1">
    <location>
        <begin position="340"/>
        <end position="358"/>
    </location>
</feature>
<dbReference type="AlphaFoldDB" id="A0A5C6A9W1"/>
<dbReference type="PANTHER" id="PTHR36178:SF1">
    <property type="entry name" value="SODIUM_GLUTAMATE SYMPORTER"/>
    <property type="match status" value="1"/>
</dbReference>
<dbReference type="InterPro" id="IPR004445">
    <property type="entry name" value="GltS"/>
</dbReference>
<dbReference type="OrthoDB" id="9801557at2"/>
<feature type="transmembrane region" description="Helical" evidence="1">
    <location>
        <begin position="399"/>
        <end position="421"/>
    </location>
</feature>
<dbReference type="PANTHER" id="PTHR36178">
    <property type="entry name" value="SLR0625 PROTEIN"/>
    <property type="match status" value="1"/>
</dbReference>
<feature type="transmembrane region" description="Helical" evidence="1">
    <location>
        <begin position="29"/>
        <end position="47"/>
    </location>
</feature>
<feature type="transmembrane region" description="Helical" evidence="1">
    <location>
        <begin position="463"/>
        <end position="483"/>
    </location>
</feature>
<accession>A0A5C6A9W1</accession>
<proteinExistence type="predicted"/>
<protein>
    <submittedName>
        <fullName evidence="2">Sodium/glutamate symporter</fullName>
    </submittedName>
</protein>
<feature type="transmembrane region" description="Helical" evidence="1">
    <location>
        <begin position="364"/>
        <end position="387"/>
    </location>
</feature>
<keyword evidence="3" id="KW-1185">Reference proteome</keyword>
<dbReference type="GO" id="GO:0015501">
    <property type="term" value="F:glutamate:sodium symporter activity"/>
    <property type="evidence" value="ECO:0007669"/>
    <property type="project" value="InterPro"/>
</dbReference>
<keyword evidence="1" id="KW-1133">Transmembrane helix</keyword>